<keyword evidence="8" id="KW-0378">Hydrolase</keyword>
<comment type="function">
    <text evidence="13">Endoribonuclease that specifically cleaves inosine-containing RNAs: cleaves RNA at the second phosphodiester bond 3' to inosine. Active against both single-stranded and double-stranded RNAs. Has strong preference for single-stranded RNAs (ssRNAs) toward double-stranded RNAs (dsRNAs). Cleaves mRNAs and tRNAs containing inosine. Also able to cleave structure-specific dsRNA substrates containing the specific sites 5'-IIUI-3' and 5'-UIUU-3'. Inosine is present in a number of RNAs following editing; the function of inosine-specific endoribonuclease is still unclear: it could either play a regulatory role in edited RNAs, or be involved in antiviral response by removing the hyperedited long viral dsRNA genome that has undergone A-to-I editing. Binds branched DNA structures.</text>
</comment>
<evidence type="ECO:0000256" key="2">
    <source>
        <dbReference type="ARBA" id="ARBA00004210"/>
    </source>
</evidence>
<dbReference type="RefSeq" id="XP_038064358.1">
    <property type="nucleotide sequence ID" value="XM_038208430.1"/>
</dbReference>
<dbReference type="CTD" id="284131"/>
<evidence type="ECO:0000256" key="9">
    <source>
        <dbReference type="ARBA" id="ARBA00022842"/>
    </source>
</evidence>
<evidence type="ECO:0000256" key="4">
    <source>
        <dbReference type="ARBA" id="ARBA00022490"/>
    </source>
</evidence>
<evidence type="ECO:0000313" key="18">
    <source>
        <dbReference type="EnsemblMetazoa" id="XP_038064358.1"/>
    </source>
</evidence>
<evidence type="ECO:0000256" key="3">
    <source>
        <dbReference type="ARBA" id="ARBA00004604"/>
    </source>
</evidence>
<evidence type="ECO:0000256" key="14">
    <source>
        <dbReference type="ARBA" id="ARBA00061268"/>
    </source>
</evidence>
<comment type="cofactor">
    <cofactor evidence="1">
        <name>Mg(2+)</name>
        <dbReference type="ChEBI" id="CHEBI:18420"/>
    </cofactor>
</comment>
<evidence type="ECO:0000256" key="8">
    <source>
        <dbReference type="ARBA" id="ARBA00022801"/>
    </source>
</evidence>
<dbReference type="GO" id="GO:0016891">
    <property type="term" value="F:RNA endonuclease activity producing 5'-phosphomonoesters, hydrolytic mechanism"/>
    <property type="evidence" value="ECO:0007669"/>
    <property type="project" value="TreeGrafter"/>
</dbReference>
<keyword evidence="5" id="KW-0540">Nuclease</keyword>
<dbReference type="GO" id="GO:0010494">
    <property type="term" value="C:cytoplasmic stress granule"/>
    <property type="evidence" value="ECO:0007669"/>
    <property type="project" value="UniProtKB-SubCell"/>
</dbReference>
<keyword evidence="6" id="KW-0479">Metal-binding</keyword>
<keyword evidence="9" id="KW-0460">Magnesium</keyword>
<keyword evidence="4" id="KW-0963">Cytoplasm</keyword>
<comment type="subunit">
    <text evidence="15">Monomer. Interacts with PABPC1; the interaction is RNA-dependent and stimulates ENDOV activity.</text>
</comment>
<dbReference type="EnsemblMetazoa" id="XM_038208430.1">
    <property type="protein sequence ID" value="XP_038064358.1"/>
    <property type="gene ID" value="LOC119734847"/>
</dbReference>
<dbReference type="CDD" id="cd06559">
    <property type="entry name" value="Endonuclease_V"/>
    <property type="match status" value="1"/>
</dbReference>
<dbReference type="AlphaFoldDB" id="A0A914ALA6"/>
<proteinExistence type="inferred from homology"/>
<evidence type="ECO:0000256" key="12">
    <source>
        <dbReference type="ARBA" id="ARBA00023242"/>
    </source>
</evidence>
<dbReference type="PANTHER" id="PTHR28511">
    <property type="entry name" value="ENDONUCLEASE V"/>
    <property type="match status" value="1"/>
</dbReference>
<dbReference type="Pfam" id="PF04493">
    <property type="entry name" value="Endonuclease_5"/>
    <property type="match status" value="1"/>
</dbReference>
<evidence type="ECO:0000256" key="13">
    <source>
        <dbReference type="ARBA" id="ARBA00056032"/>
    </source>
</evidence>
<evidence type="ECO:0000256" key="11">
    <source>
        <dbReference type="ARBA" id="ARBA00023125"/>
    </source>
</evidence>
<dbReference type="FunFam" id="3.30.2170.10:FF:000002">
    <property type="entry name" value="Endonuclease V"/>
    <property type="match status" value="1"/>
</dbReference>
<protein>
    <recommendedName>
        <fullName evidence="16">Endonuclease V</fullName>
    </recommendedName>
</protein>
<reference evidence="18" key="1">
    <citation type="submission" date="2022-11" db="UniProtKB">
        <authorList>
            <consortium name="EnsemblMetazoa"/>
        </authorList>
    </citation>
    <scope>IDENTIFICATION</scope>
</reference>
<dbReference type="GO" id="GO:0006281">
    <property type="term" value="P:DNA repair"/>
    <property type="evidence" value="ECO:0007669"/>
    <property type="project" value="InterPro"/>
</dbReference>
<keyword evidence="7" id="KW-0255">Endonuclease</keyword>
<comment type="subcellular location">
    <subcellularLocation>
        <location evidence="2">Cytoplasm</location>
        <location evidence="2">Stress granule</location>
    </subcellularLocation>
    <subcellularLocation>
        <location evidence="3">Nucleus</location>
        <location evidence="3">Nucleolus</location>
    </subcellularLocation>
</comment>
<keyword evidence="19" id="KW-1185">Reference proteome</keyword>
<dbReference type="Proteomes" id="UP000887568">
    <property type="component" value="Unplaced"/>
</dbReference>
<name>A0A914ALA6_PATMI</name>
<dbReference type="GO" id="GO:0046872">
    <property type="term" value="F:metal ion binding"/>
    <property type="evidence" value="ECO:0007669"/>
    <property type="project" value="UniProtKB-KW"/>
</dbReference>
<keyword evidence="12" id="KW-0539">Nucleus</keyword>
<keyword evidence="11" id="KW-0238">DNA-binding</keyword>
<organism evidence="18 19">
    <name type="scientific">Patiria miniata</name>
    <name type="common">Bat star</name>
    <name type="synonym">Asterina miniata</name>
    <dbReference type="NCBI Taxonomy" id="46514"/>
    <lineage>
        <taxon>Eukaryota</taxon>
        <taxon>Metazoa</taxon>
        <taxon>Echinodermata</taxon>
        <taxon>Eleutherozoa</taxon>
        <taxon>Asterozoa</taxon>
        <taxon>Asteroidea</taxon>
        <taxon>Valvatacea</taxon>
        <taxon>Valvatida</taxon>
        <taxon>Asterinidae</taxon>
        <taxon>Patiria</taxon>
    </lineage>
</organism>
<evidence type="ECO:0000256" key="16">
    <source>
        <dbReference type="ARBA" id="ARBA00071695"/>
    </source>
</evidence>
<dbReference type="InterPro" id="IPR007581">
    <property type="entry name" value="Endonuclease-V"/>
</dbReference>
<dbReference type="OMA" id="NACAHTL"/>
<dbReference type="GO" id="GO:0003727">
    <property type="term" value="F:single-stranded RNA binding"/>
    <property type="evidence" value="ECO:0007669"/>
    <property type="project" value="TreeGrafter"/>
</dbReference>
<evidence type="ECO:0000256" key="17">
    <source>
        <dbReference type="SAM" id="MobiDB-lite"/>
    </source>
</evidence>
<evidence type="ECO:0000256" key="7">
    <source>
        <dbReference type="ARBA" id="ARBA00022759"/>
    </source>
</evidence>
<dbReference type="GeneID" id="119734847"/>
<keyword evidence="10" id="KW-0694">RNA-binding</keyword>
<dbReference type="GO" id="GO:0005730">
    <property type="term" value="C:nucleolus"/>
    <property type="evidence" value="ECO:0007669"/>
    <property type="project" value="UniProtKB-SubCell"/>
</dbReference>
<evidence type="ECO:0000256" key="6">
    <source>
        <dbReference type="ARBA" id="ARBA00022723"/>
    </source>
</evidence>
<dbReference type="HAMAP" id="MF_00801">
    <property type="entry name" value="Endonuclease_5"/>
    <property type="match status" value="1"/>
</dbReference>
<comment type="similarity">
    <text evidence="14">Belongs to the endonuclease V family.</text>
</comment>
<evidence type="ECO:0000256" key="10">
    <source>
        <dbReference type="ARBA" id="ARBA00022884"/>
    </source>
</evidence>
<dbReference type="GO" id="GO:0003677">
    <property type="term" value="F:DNA binding"/>
    <property type="evidence" value="ECO:0007669"/>
    <property type="project" value="UniProtKB-KW"/>
</dbReference>
<evidence type="ECO:0000256" key="5">
    <source>
        <dbReference type="ARBA" id="ARBA00022722"/>
    </source>
</evidence>
<evidence type="ECO:0000313" key="19">
    <source>
        <dbReference type="Proteomes" id="UP000887568"/>
    </source>
</evidence>
<dbReference type="OrthoDB" id="20018at2759"/>
<evidence type="ECO:0000256" key="15">
    <source>
        <dbReference type="ARBA" id="ARBA00061971"/>
    </source>
</evidence>
<sequence length="317" mass="35227">MSNLSRQTDKVFEEFHQKWEREQQELKKKLVLEDTESWRQDFGSLRYIGGVDVSFVKTSTTLACASLVVCDYPDLKVVYSDCELVHLDMPYIPGFLAFREVGFFLNLLDKLKDTNHGLTPQVILVDGNGILHPRGFGIASHLGVLSGIPCVGVAKTLMQVDGIAKDEKFAAKVAELSDDGDTFPLVTASGQVLGMAMRGCDKSSNPIFVSVGHRVSLQTATELARRCCKYRVTEPVRQADIRSREFLRDMFPETAPSRKQQPKAKKTKAHEDMSRPSHANEVKVGGAKSTTCFLDEEHSGQSDEEEESSFDCLFGPT</sequence>
<dbReference type="Gene3D" id="3.30.2170.10">
    <property type="entry name" value="archaeoglobus fulgidus dsm 4304 superfamily"/>
    <property type="match status" value="1"/>
</dbReference>
<feature type="compositionally biased region" description="Basic and acidic residues" evidence="17">
    <location>
        <begin position="269"/>
        <end position="281"/>
    </location>
</feature>
<feature type="region of interest" description="Disordered" evidence="17">
    <location>
        <begin position="248"/>
        <end position="317"/>
    </location>
</feature>
<evidence type="ECO:0000256" key="1">
    <source>
        <dbReference type="ARBA" id="ARBA00001946"/>
    </source>
</evidence>
<accession>A0A914ALA6</accession>
<dbReference type="PANTHER" id="PTHR28511:SF1">
    <property type="entry name" value="ENDONUCLEASE V"/>
    <property type="match status" value="1"/>
</dbReference>